<dbReference type="Pfam" id="PF22486">
    <property type="entry name" value="MATH_2"/>
    <property type="match status" value="2"/>
</dbReference>
<gene>
    <name evidence="3" type="primary">LOC125315863</name>
</gene>
<evidence type="ECO:0000259" key="1">
    <source>
        <dbReference type="PROSITE" id="PS50144"/>
    </source>
</evidence>
<dbReference type="PROSITE" id="PS50144">
    <property type="entry name" value="MATH"/>
    <property type="match status" value="2"/>
</dbReference>
<dbReference type="GeneID" id="125315863"/>
<dbReference type="Gene3D" id="2.60.210.10">
    <property type="entry name" value="Apoptosis, Tumor Necrosis Factor Receptor Associated Protein 2, Chain A"/>
    <property type="match status" value="2"/>
</dbReference>
<evidence type="ECO:0000313" key="2">
    <source>
        <dbReference type="Proteomes" id="UP000827889"/>
    </source>
</evidence>
<evidence type="ECO:0000313" key="3">
    <source>
        <dbReference type="RefSeq" id="XP_048137891.1"/>
    </source>
</evidence>
<dbReference type="PANTHER" id="PTHR46162:SF65">
    <property type="entry name" value="F9D12.8 PROTEIN-RELATED"/>
    <property type="match status" value="1"/>
</dbReference>
<dbReference type="SMART" id="SM00061">
    <property type="entry name" value="MATH"/>
    <property type="match status" value="2"/>
</dbReference>
<reference evidence="3" key="1">
    <citation type="submission" date="2025-08" db="UniProtKB">
        <authorList>
            <consortium name="RefSeq"/>
        </authorList>
    </citation>
    <scope>IDENTIFICATION</scope>
    <source>
        <tissue evidence="3">Leaf</tissue>
    </source>
</reference>
<dbReference type="InterPro" id="IPR002083">
    <property type="entry name" value="MATH/TRAF_dom"/>
</dbReference>
<protein>
    <submittedName>
        <fullName evidence="3">Uncharacterized protein LOC125315863</fullName>
    </submittedName>
</protein>
<proteinExistence type="predicted"/>
<feature type="domain" description="MATH" evidence="1">
    <location>
        <begin position="17"/>
        <end position="149"/>
    </location>
</feature>
<dbReference type="PANTHER" id="PTHR46162">
    <property type="entry name" value="TRAF-LIKE FAMILY PROTEIN"/>
    <property type="match status" value="1"/>
</dbReference>
<accession>A0ABM3HMR7</accession>
<dbReference type="InterPro" id="IPR008974">
    <property type="entry name" value="TRAF-like"/>
</dbReference>
<dbReference type="CDD" id="cd00121">
    <property type="entry name" value="MATH"/>
    <property type="match status" value="2"/>
</dbReference>
<organism evidence="2 3">
    <name type="scientific">Rhodamnia argentea</name>
    <dbReference type="NCBI Taxonomy" id="178133"/>
    <lineage>
        <taxon>Eukaryota</taxon>
        <taxon>Viridiplantae</taxon>
        <taxon>Streptophyta</taxon>
        <taxon>Embryophyta</taxon>
        <taxon>Tracheophyta</taxon>
        <taxon>Spermatophyta</taxon>
        <taxon>Magnoliopsida</taxon>
        <taxon>eudicotyledons</taxon>
        <taxon>Gunneridae</taxon>
        <taxon>Pentapetalae</taxon>
        <taxon>rosids</taxon>
        <taxon>malvids</taxon>
        <taxon>Myrtales</taxon>
        <taxon>Myrtaceae</taxon>
        <taxon>Myrtoideae</taxon>
        <taxon>Myrteae</taxon>
        <taxon>Australasian group</taxon>
        <taxon>Rhodamnia</taxon>
    </lineage>
</organism>
<dbReference type="RefSeq" id="XP_048137891.1">
    <property type="nucleotide sequence ID" value="XM_048281934.1"/>
</dbReference>
<feature type="domain" description="MATH" evidence="1">
    <location>
        <begin position="168"/>
        <end position="287"/>
    </location>
</feature>
<dbReference type="Proteomes" id="UP000827889">
    <property type="component" value="Chromosome 7"/>
</dbReference>
<dbReference type="SUPFAM" id="SSF49599">
    <property type="entry name" value="TRAF domain-like"/>
    <property type="match status" value="2"/>
</dbReference>
<keyword evidence="2" id="KW-1185">Reference proteome</keyword>
<name>A0ABM3HMR7_9MYRT</name>
<sequence length="287" mass="32314">MDDEACGITTVIRVVSPAHYVFKIESFSLLSKNKVDVYETNDFEAGDQKWRLILHPKGDKNRNGGDHLSIYLAISNKSPLKVGSEINATVRFFVLDRIRNRYLMKEGRPTRFHTTQSQWGIPRFIPLATFIDPSNGYLIDDTCVFGVEVLVIKNSGLGECFTPKEGTSYTHKWKISRFSSLKQESCWSKPFLAGNQKWKLHLYPRGDLAERNKSLSIYLWLADSGKLDLGQKVNASFTIRLRGKDGTVLGERMSKGSFWFSQSTNSSGDSCVIEAEVTVLGTTSKLP</sequence>